<dbReference type="InterPro" id="IPR001173">
    <property type="entry name" value="Glyco_trans_2-like"/>
</dbReference>
<dbReference type="InterPro" id="IPR029044">
    <property type="entry name" value="Nucleotide-diphossugar_trans"/>
</dbReference>
<comment type="caution">
    <text evidence="2">The sequence shown here is derived from an EMBL/GenBank/DDBJ whole genome shotgun (WGS) entry which is preliminary data.</text>
</comment>
<dbReference type="EMBL" id="SMSE01000005">
    <property type="protein sequence ID" value="TDG11594.1"/>
    <property type="molecule type" value="Genomic_DNA"/>
</dbReference>
<protein>
    <submittedName>
        <fullName evidence="2">Glycosyltransferase family 2 protein</fullName>
    </submittedName>
</protein>
<evidence type="ECO:0000313" key="2">
    <source>
        <dbReference type="EMBL" id="TDG11594.1"/>
    </source>
</evidence>
<reference evidence="2 3" key="1">
    <citation type="submission" date="2019-03" db="EMBL/GenBank/DDBJ databases">
        <title>Seongchinamella monodicae gen. nov., sp. nov., a novel member of the Gammaproteobacteria isolated from a tidal mudflat of beach.</title>
        <authorList>
            <person name="Yang H.G."/>
            <person name="Kang J.W."/>
            <person name="Lee S.D."/>
        </authorList>
    </citation>
    <scope>NUCLEOTIDE SEQUENCE [LARGE SCALE GENOMIC DNA]</scope>
    <source>
        <strain evidence="2 3">GH4-78</strain>
    </source>
</reference>
<dbReference type="Proteomes" id="UP000295554">
    <property type="component" value="Unassembled WGS sequence"/>
</dbReference>
<dbReference type="Pfam" id="PF00535">
    <property type="entry name" value="Glycos_transf_2"/>
    <property type="match status" value="1"/>
</dbReference>
<sequence length="332" mass="37240">MNTASRPQLSVVVVAYRMPAQLQRTLYTLSAAYQRNVHPDDYEVIVVENRSDQNLDESVVAGLPGNFRYFLRDETSPTPVHALNFGFEQAQGEYIGIMIDGAHMITPRVIEHAMACFRAHPNCLVAIPVHHLGPQEQHISTREGYDTAEQDRLLGGVDWRTDGYELFRISVWCSAHSRGFMQPISESNCYFVPRQNLAAIGYADSSFDYEGGGAINLHMFRALGLFPGSTYVLLHGEASFHQFHGGVTSNETREQVVDKFFQQLSDHWQGQYRALTREPLFYGSISPQAQVLVTAASRFGERRAKRLGDMGQPLWPERAAGALEDLPIFGSE</sequence>
<name>A0A4R5LN97_9GAMM</name>
<keyword evidence="2" id="KW-0808">Transferase</keyword>
<feature type="domain" description="Glycosyltransferase 2-like" evidence="1">
    <location>
        <begin position="10"/>
        <end position="167"/>
    </location>
</feature>
<evidence type="ECO:0000259" key="1">
    <source>
        <dbReference type="Pfam" id="PF00535"/>
    </source>
</evidence>
<dbReference type="AlphaFoldDB" id="A0A4R5LN97"/>
<accession>A0A4R5LN97</accession>
<evidence type="ECO:0000313" key="3">
    <source>
        <dbReference type="Proteomes" id="UP000295554"/>
    </source>
</evidence>
<organism evidence="2 3">
    <name type="scientific">Seongchinamella unica</name>
    <dbReference type="NCBI Taxonomy" id="2547392"/>
    <lineage>
        <taxon>Bacteria</taxon>
        <taxon>Pseudomonadati</taxon>
        <taxon>Pseudomonadota</taxon>
        <taxon>Gammaproteobacteria</taxon>
        <taxon>Cellvibrionales</taxon>
        <taxon>Halieaceae</taxon>
        <taxon>Seongchinamella</taxon>
    </lineage>
</organism>
<gene>
    <name evidence="2" type="ORF">E2F43_17930</name>
</gene>
<dbReference type="Gene3D" id="3.90.550.10">
    <property type="entry name" value="Spore Coat Polysaccharide Biosynthesis Protein SpsA, Chain A"/>
    <property type="match status" value="1"/>
</dbReference>
<dbReference type="GO" id="GO:0016740">
    <property type="term" value="F:transferase activity"/>
    <property type="evidence" value="ECO:0007669"/>
    <property type="project" value="UniProtKB-KW"/>
</dbReference>
<dbReference type="CDD" id="cd00761">
    <property type="entry name" value="Glyco_tranf_GTA_type"/>
    <property type="match status" value="1"/>
</dbReference>
<dbReference type="SUPFAM" id="SSF53448">
    <property type="entry name" value="Nucleotide-diphospho-sugar transferases"/>
    <property type="match status" value="1"/>
</dbReference>
<keyword evidence="3" id="KW-1185">Reference proteome</keyword>
<dbReference type="OrthoDB" id="7690777at2"/>
<proteinExistence type="predicted"/>
<dbReference type="RefSeq" id="WP_133215310.1">
    <property type="nucleotide sequence ID" value="NZ_SMSE01000005.1"/>
</dbReference>